<keyword evidence="1" id="KW-0812">Transmembrane</keyword>
<feature type="transmembrane region" description="Helical" evidence="1">
    <location>
        <begin position="43"/>
        <end position="61"/>
    </location>
</feature>
<keyword evidence="1" id="KW-1133">Transmembrane helix</keyword>
<evidence type="ECO:0000313" key="5">
    <source>
        <dbReference type="Proteomes" id="UP000286147"/>
    </source>
</evidence>
<proteinExistence type="predicted"/>
<evidence type="ECO:0000313" key="2">
    <source>
        <dbReference type="EMBL" id="RGQ04617.1"/>
    </source>
</evidence>
<reference evidence="4 5" key="1">
    <citation type="submission" date="2018-08" db="EMBL/GenBank/DDBJ databases">
        <title>A genome reference for cultivated species of the human gut microbiota.</title>
        <authorList>
            <person name="Zou Y."/>
            <person name="Xue W."/>
            <person name="Luo G."/>
        </authorList>
    </citation>
    <scope>NUCLEOTIDE SEQUENCE [LARGE SCALE GENOMIC DNA]</scope>
    <source>
        <strain evidence="3 5">AF27-12</strain>
        <strain evidence="2 4">AF29-2</strain>
    </source>
</reference>
<feature type="transmembrane region" description="Helical" evidence="1">
    <location>
        <begin position="12"/>
        <end position="31"/>
    </location>
</feature>
<organism evidence="3 5">
    <name type="scientific">Megamonas rupellensis</name>
    <dbReference type="NCBI Taxonomy" id="491921"/>
    <lineage>
        <taxon>Bacteria</taxon>
        <taxon>Bacillati</taxon>
        <taxon>Bacillota</taxon>
        <taxon>Negativicutes</taxon>
        <taxon>Selenomonadales</taxon>
        <taxon>Selenomonadaceae</taxon>
        <taxon>Megamonas</taxon>
    </lineage>
</organism>
<keyword evidence="1" id="KW-0472">Membrane</keyword>
<protein>
    <submittedName>
        <fullName evidence="3">Uncharacterized protein</fullName>
    </submittedName>
</protein>
<evidence type="ECO:0000256" key="1">
    <source>
        <dbReference type="SAM" id="Phobius"/>
    </source>
</evidence>
<evidence type="ECO:0000313" key="4">
    <source>
        <dbReference type="Proteomes" id="UP000284662"/>
    </source>
</evidence>
<dbReference type="Proteomes" id="UP000286147">
    <property type="component" value="Unassembled WGS sequence"/>
</dbReference>
<comment type="caution">
    <text evidence="3">The sequence shown here is derived from an EMBL/GenBank/DDBJ whole genome shotgun (WGS) entry which is preliminary data.</text>
</comment>
<evidence type="ECO:0000313" key="3">
    <source>
        <dbReference type="EMBL" id="RGQ78848.1"/>
    </source>
</evidence>
<dbReference type="AlphaFoldDB" id="A0A412CC88"/>
<sequence length="67" mass="7308">MRGGNTINKASIANLLVIVLVLCGIFFTMSPESQEGYSSFMEIMLGLVGVFVVVTVVRMIVANKRNK</sequence>
<dbReference type="Proteomes" id="UP000284662">
    <property type="component" value="Unassembled WGS sequence"/>
</dbReference>
<dbReference type="EMBL" id="QRST01000014">
    <property type="protein sequence ID" value="RGQ04617.1"/>
    <property type="molecule type" value="Genomic_DNA"/>
</dbReference>
<name>A0A412CC88_9FIRM</name>
<dbReference type="RefSeq" id="WP_018999627.1">
    <property type="nucleotide sequence ID" value="NZ_JACJJU010000017.1"/>
</dbReference>
<gene>
    <name evidence="3" type="ORF">DWY77_10185</name>
    <name evidence="2" type="ORF">DWZ11_07925</name>
</gene>
<accession>A0A412CC88</accession>
<dbReference type="EMBL" id="QRTP01000033">
    <property type="protein sequence ID" value="RGQ78848.1"/>
    <property type="molecule type" value="Genomic_DNA"/>
</dbReference>